<dbReference type="AlphaFoldDB" id="A0A1H5ZHF3"/>
<proteinExistence type="predicted"/>
<sequence>MATDDFTLSEEVRVQTGLTDESALSDEDLLTLIGRAKFEIEDEVRQSVTDFYATSDLEGALFWLSCIFAVGEGAGGGDAFSLGSIEYRPGNGDAYPQSWDDRYRRYIAGVIGAQRNFVGSTSVARDDRSYEYTYTPLDDI</sequence>
<dbReference type="EMBL" id="CP031311">
    <property type="protein sequence ID" value="QCC48090.1"/>
    <property type="molecule type" value="Genomic_DNA"/>
</dbReference>
<organism evidence="2 3">
    <name type="scientific">Halobellus limi</name>
    <dbReference type="NCBI Taxonomy" id="699433"/>
    <lineage>
        <taxon>Archaea</taxon>
        <taxon>Methanobacteriati</taxon>
        <taxon>Methanobacteriota</taxon>
        <taxon>Stenosarchaea group</taxon>
        <taxon>Halobacteria</taxon>
        <taxon>Halobacteriales</taxon>
        <taxon>Haloferacaceae</taxon>
        <taxon>Halobellus</taxon>
    </lineage>
</organism>
<dbReference type="GeneID" id="39858567"/>
<dbReference type="OrthoDB" id="346389at2157"/>
<gene>
    <name evidence="1" type="ORF">DV707_10700</name>
    <name evidence="2" type="ORF">SAMN04488133_2005</name>
</gene>
<name>A0A1H5ZHF3_9EURY</name>
<protein>
    <submittedName>
        <fullName evidence="2">Uncharacterized protein</fullName>
    </submittedName>
</protein>
<dbReference type="EMBL" id="FNVN01000002">
    <property type="protein sequence ID" value="SEG35889.1"/>
    <property type="molecule type" value="Genomic_DNA"/>
</dbReference>
<dbReference type="Proteomes" id="UP000296733">
    <property type="component" value="Chromosome"/>
</dbReference>
<dbReference type="RefSeq" id="WP_103991708.1">
    <property type="nucleotide sequence ID" value="NZ_CP031311.1"/>
</dbReference>
<dbReference type="Proteomes" id="UP000236740">
    <property type="component" value="Unassembled WGS sequence"/>
</dbReference>
<keyword evidence="3" id="KW-1185">Reference proteome</keyword>
<evidence type="ECO:0000313" key="3">
    <source>
        <dbReference type="Proteomes" id="UP000236740"/>
    </source>
</evidence>
<reference evidence="2 3" key="1">
    <citation type="submission" date="2016-10" db="EMBL/GenBank/DDBJ databases">
        <authorList>
            <person name="de Groot N.N."/>
        </authorList>
    </citation>
    <scope>NUCLEOTIDE SEQUENCE [LARGE SCALE GENOMIC DNA]</scope>
    <source>
        <strain evidence="2 3">CGMCC 1.10331</strain>
    </source>
</reference>
<dbReference type="KEGG" id="hlm:DV707_10700"/>
<evidence type="ECO:0000313" key="1">
    <source>
        <dbReference type="EMBL" id="QCC48090.1"/>
    </source>
</evidence>
<accession>A0A1H5ZHF3</accession>
<reference evidence="1 4" key="2">
    <citation type="journal article" date="2019" name="Nat. Commun.">
        <title>A new type of DNA phosphorothioation-based antiviral system in archaea.</title>
        <authorList>
            <person name="Xiong L."/>
            <person name="Liu S."/>
            <person name="Chen S."/>
            <person name="Xiao Y."/>
            <person name="Zhu B."/>
            <person name="Gao Y."/>
            <person name="Zhang Y."/>
            <person name="Chen B."/>
            <person name="Luo J."/>
            <person name="Deng Z."/>
            <person name="Chen X."/>
            <person name="Wang L."/>
            <person name="Chen S."/>
        </authorList>
    </citation>
    <scope>NUCLEOTIDE SEQUENCE [LARGE SCALE GENOMIC DNA]</scope>
    <source>
        <strain evidence="1 4">CGMCC 1.10331</strain>
    </source>
</reference>
<evidence type="ECO:0000313" key="4">
    <source>
        <dbReference type="Proteomes" id="UP000296733"/>
    </source>
</evidence>
<evidence type="ECO:0000313" key="2">
    <source>
        <dbReference type="EMBL" id="SEG35889.1"/>
    </source>
</evidence>